<sequence length="157" mass="18128">MKIRPAHRQDVKTIAYLHVTCWQATYQDLLPQTEIERHTLASRTRLWEQRYARDHVLLLFDDYGEAVGFAAGGRSRTADYPEMGEVYALYLLPKTQKKGYGRALLQAMRLRLSHLGYAETIVVALKTNVNAVHFYEHMGAYPVGERNDPYPEVVLKF</sequence>
<dbReference type="InterPro" id="IPR000182">
    <property type="entry name" value="GNAT_dom"/>
</dbReference>
<dbReference type="InterPro" id="IPR016181">
    <property type="entry name" value="Acyl_CoA_acyltransferase"/>
</dbReference>
<keyword evidence="2" id="KW-0012">Acyltransferase</keyword>
<evidence type="ECO:0000313" key="6">
    <source>
        <dbReference type="Proteomes" id="UP000051645"/>
    </source>
</evidence>
<evidence type="ECO:0000256" key="2">
    <source>
        <dbReference type="ARBA" id="ARBA00023315"/>
    </source>
</evidence>
<keyword evidence="6" id="KW-1185">Reference proteome</keyword>
<evidence type="ECO:0000256" key="1">
    <source>
        <dbReference type="ARBA" id="ARBA00022679"/>
    </source>
</evidence>
<gene>
    <name evidence="4" type="ORF">IV38_GL001090</name>
    <name evidence="5" type="ORF">IV40_GL000763</name>
</gene>
<dbReference type="PANTHER" id="PTHR43877">
    <property type="entry name" value="AMINOALKYLPHOSPHONATE N-ACETYLTRANSFERASE-RELATED-RELATED"/>
    <property type="match status" value="1"/>
</dbReference>
<reference evidence="6 7" key="1">
    <citation type="journal article" date="2015" name="Genome Announc.">
        <title>Expanding the biotechnology potential of lactobacilli through comparative genomics of 213 strains and associated genera.</title>
        <authorList>
            <person name="Sun Z."/>
            <person name="Harris H.M."/>
            <person name="McCann A."/>
            <person name="Guo C."/>
            <person name="Argimon S."/>
            <person name="Zhang W."/>
            <person name="Yang X."/>
            <person name="Jeffery I.B."/>
            <person name="Cooney J.C."/>
            <person name="Kagawa T.F."/>
            <person name="Liu W."/>
            <person name="Song Y."/>
            <person name="Salvetti E."/>
            <person name="Wrobel A."/>
            <person name="Rasinkangas P."/>
            <person name="Parkhill J."/>
            <person name="Rea M.C."/>
            <person name="O'Sullivan O."/>
            <person name="Ritari J."/>
            <person name="Douillard F.P."/>
            <person name="Paul Ross R."/>
            <person name="Yang R."/>
            <person name="Briner A.E."/>
            <person name="Felis G.E."/>
            <person name="de Vos W.M."/>
            <person name="Barrangou R."/>
            <person name="Klaenhammer T.R."/>
            <person name="Caufield P.W."/>
            <person name="Cui Y."/>
            <person name="Zhang H."/>
            <person name="O'Toole P.W."/>
        </authorList>
    </citation>
    <scope>NUCLEOTIDE SEQUENCE [LARGE SCALE GENOMIC DNA]</scope>
    <source>
        <strain evidence="4 7">ATCC BAA-66</strain>
        <strain evidence="5 6">DSM 13344</strain>
    </source>
</reference>
<evidence type="ECO:0000313" key="5">
    <source>
        <dbReference type="EMBL" id="KRN32708.1"/>
    </source>
</evidence>
<name>A0A0R2FJS1_9LACO</name>
<dbReference type="Proteomes" id="UP000051751">
    <property type="component" value="Unassembled WGS sequence"/>
</dbReference>
<evidence type="ECO:0000313" key="4">
    <source>
        <dbReference type="EMBL" id="KRN28882.1"/>
    </source>
</evidence>
<dbReference type="EMBL" id="JQAT01000002">
    <property type="protein sequence ID" value="KRN28882.1"/>
    <property type="molecule type" value="Genomic_DNA"/>
</dbReference>
<evidence type="ECO:0000259" key="3">
    <source>
        <dbReference type="PROSITE" id="PS51186"/>
    </source>
</evidence>
<dbReference type="PROSITE" id="PS51186">
    <property type="entry name" value="GNAT"/>
    <property type="match status" value="1"/>
</dbReference>
<dbReference type="AlphaFoldDB" id="A0A0R2FJS1"/>
<dbReference type="Pfam" id="PF00583">
    <property type="entry name" value="Acetyltransf_1"/>
    <property type="match status" value="1"/>
</dbReference>
<accession>A0A0R2FJS1</accession>
<protein>
    <recommendedName>
        <fullName evidence="3">N-acetyltransferase domain-containing protein</fullName>
    </recommendedName>
</protein>
<feature type="domain" description="N-acetyltransferase" evidence="3">
    <location>
        <begin position="19"/>
        <end position="157"/>
    </location>
</feature>
<dbReference type="Gene3D" id="3.40.630.30">
    <property type="match status" value="1"/>
</dbReference>
<dbReference type="InterPro" id="IPR050832">
    <property type="entry name" value="Bact_Acetyltransf"/>
</dbReference>
<organism evidence="4 7">
    <name type="scientific">Lactobacillus selangorensis</name>
    <dbReference type="NCBI Taxonomy" id="81857"/>
    <lineage>
        <taxon>Bacteria</taxon>
        <taxon>Bacillati</taxon>
        <taxon>Bacillota</taxon>
        <taxon>Bacilli</taxon>
        <taxon>Lactobacillales</taxon>
        <taxon>Lactobacillaceae</taxon>
        <taxon>Lactobacillus</taxon>
    </lineage>
</organism>
<dbReference type="OrthoDB" id="5292888at2"/>
<keyword evidence="1" id="KW-0808">Transferase</keyword>
<evidence type="ECO:0000313" key="7">
    <source>
        <dbReference type="Proteomes" id="UP000051751"/>
    </source>
</evidence>
<dbReference type="EMBL" id="JQAZ01000002">
    <property type="protein sequence ID" value="KRN32708.1"/>
    <property type="molecule type" value="Genomic_DNA"/>
</dbReference>
<dbReference type="PATRIC" id="fig|81857.3.peg.1096"/>
<dbReference type="STRING" id="81857.IV38_GL001090"/>
<comment type="caution">
    <text evidence="4">The sequence shown here is derived from an EMBL/GenBank/DDBJ whole genome shotgun (WGS) entry which is preliminary data.</text>
</comment>
<proteinExistence type="predicted"/>
<dbReference type="GO" id="GO:0016747">
    <property type="term" value="F:acyltransferase activity, transferring groups other than amino-acyl groups"/>
    <property type="evidence" value="ECO:0007669"/>
    <property type="project" value="InterPro"/>
</dbReference>
<dbReference type="Proteomes" id="UP000051645">
    <property type="component" value="Unassembled WGS sequence"/>
</dbReference>
<dbReference type="RefSeq" id="WP_057768962.1">
    <property type="nucleotide sequence ID" value="NZ_JQAT01000002.1"/>
</dbReference>
<dbReference type="SUPFAM" id="SSF55729">
    <property type="entry name" value="Acyl-CoA N-acyltransferases (Nat)"/>
    <property type="match status" value="1"/>
</dbReference>
<dbReference type="CDD" id="cd04301">
    <property type="entry name" value="NAT_SF"/>
    <property type="match status" value="1"/>
</dbReference>